<sequence length="354" mass="39689">MSVKVLHVVIFILMSGLTSSLPLEAETRHHRAADSCKECPAGQFMVSCKSCLPCPVNTFINKTNKEHSCLDCFMDCRAELHLQVVSPCTKTADVVCKCIEGYDCERKDEYTGQCKRCKLQPPVHTTSQPPAQTSTHTTAQTTSYAPEQFTSPPSTWTPGALFSTAVPLNNMQQEKMFQYFILVLVLSIVFSIIVCFFYKRRKIDCLKKRLKKCSVRSQKMDSRDICSDLNQPNNQPLHCQETHKQTHGTTKTDCPTLQSESKEQNLPASGNLGPLHIYGAGTVFVSLLNQFGLNRGDKDEEDLRQQPLNNSEINSPPSPTIPLSKEEGNRDISYISFPFQEQGKECHMSKEEGL</sequence>
<evidence type="ECO:0000313" key="7">
    <source>
        <dbReference type="Proteomes" id="UP001187315"/>
    </source>
</evidence>
<accession>A0AA88NEU5</accession>
<name>A0AA88NEU5_TACVA</name>
<feature type="repeat" description="TNFR-Cys" evidence="1">
    <location>
        <begin position="53"/>
        <end position="96"/>
    </location>
</feature>
<feature type="chain" id="PRO_5041683557" description="TNFR-Cys domain-containing protein" evidence="4">
    <location>
        <begin position="21"/>
        <end position="354"/>
    </location>
</feature>
<evidence type="ECO:0000313" key="6">
    <source>
        <dbReference type="EMBL" id="KAK2854877.1"/>
    </source>
</evidence>
<keyword evidence="3" id="KW-0472">Membrane</keyword>
<dbReference type="AlphaFoldDB" id="A0AA88NEU5"/>
<comment type="caution">
    <text evidence="6">The sequence shown here is derived from an EMBL/GenBank/DDBJ whole genome shotgun (WGS) entry which is preliminary data.</text>
</comment>
<dbReference type="Gene3D" id="2.10.50.10">
    <property type="entry name" value="Tumor Necrosis Factor Receptor, subunit A, domain 2"/>
    <property type="match status" value="1"/>
</dbReference>
<feature type="compositionally biased region" description="Polar residues" evidence="2">
    <location>
        <begin position="306"/>
        <end position="315"/>
    </location>
</feature>
<reference evidence="6" key="1">
    <citation type="submission" date="2023-08" db="EMBL/GenBank/DDBJ databases">
        <title>Pelteobagrus vachellii genome.</title>
        <authorList>
            <person name="Liu H."/>
        </authorList>
    </citation>
    <scope>NUCLEOTIDE SEQUENCE</scope>
    <source>
        <strain evidence="6">PRFRI_2022a</strain>
        <tissue evidence="6">Muscle</tissue>
    </source>
</reference>
<dbReference type="PROSITE" id="PS50050">
    <property type="entry name" value="TNFR_NGFR_2"/>
    <property type="match status" value="1"/>
</dbReference>
<organism evidence="6 7">
    <name type="scientific">Tachysurus vachellii</name>
    <name type="common">Darkbarbel catfish</name>
    <name type="synonym">Pelteobagrus vachellii</name>
    <dbReference type="NCBI Taxonomy" id="175792"/>
    <lineage>
        <taxon>Eukaryota</taxon>
        <taxon>Metazoa</taxon>
        <taxon>Chordata</taxon>
        <taxon>Craniata</taxon>
        <taxon>Vertebrata</taxon>
        <taxon>Euteleostomi</taxon>
        <taxon>Actinopterygii</taxon>
        <taxon>Neopterygii</taxon>
        <taxon>Teleostei</taxon>
        <taxon>Ostariophysi</taxon>
        <taxon>Siluriformes</taxon>
        <taxon>Bagridae</taxon>
        <taxon>Tachysurus</taxon>
    </lineage>
</organism>
<dbReference type="CDD" id="cd00185">
    <property type="entry name" value="TNFRSF"/>
    <property type="match status" value="1"/>
</dbReference>
<feature type="domain" description="TNFR-Cys" evidence="5">
    <location>
        <begin position="53"/>
        <end position="96"/>
    </location>
</feature>
<dbReference type="GO" id="GO:0035631">
    <property type="term" value="C:CD40 receptor complex"/>
    <property type="evidence" value="ECO:0007669"/>
    <property type="project" value="TreeGrafter"/>
</dbReference>
<proteinExistence type="predicted"/>
<feature type="transmembrane region" description="Helical" evidence="3">
    <location>
        <begin position="176"/>
        <end position="198"/>
    </location>
</feature>
<dbReference type="SUPFAM" id="SSF57586">
    <property type="entry name" value="TNF receptor-like"/>
    <property type="match status" value="2"/>
</dbReference>
<feature type="compositionally biased region" description="Low complexity" evidence="2">
    <location>
        <begin position="125"/>
        <end position="146"/>
    </location>
</feature>
<dbReference type="GO" id="GO:0002768">
    <property type="term" value="P:immune response-regulating cell surface receptor signaling pathway"/>
    <property type="evidence" value="ECO:0007669"/>
    <property type="project" value="TreeGrafter"/>
</dbReference>
<keyword evidence="7" id="KW-1185">Reference proteome</keyword>
<feature type="region of interest" description="Disordered" evidence="2">
    <location>
        <begin position="123"/>
        <end position="151"/>
    </location>
</feature>
<keyword evidence="4" id="KW-0732">Signal</keyword>
<keyword evidence="1" id="KW-1015">Disulfide bond</keyword>
<dbReference type="EMBL" id="JAVHJS010000006">
    <property type="protein sequence ID" value="KAK2854877.1"/>
    <property type="molecule type" value="Genomic_DNA"/>
</dbReference>
<evidence type="ECO:0000256" key="4">
    <source>
        <dbReference type="SAM" id="SignalP"/>
    </source>
</evidence>
<evidence type="ECO:0000256" key="2">
    <source>
        <dbReference type="SAM" id="MobiDB-lite"/>
    </source>
</evidence>
<feature type="compositionally biased region" description="Polar residues" evidence="2">
    <location>
        <begin position="247"/>
        <end position="268"/>
    </location>
</feature>
<dbReference type="GO" id="GO:0009897">
    <property type="term" value="C:external side of plasma membrane"/>
    <property type="evidence" value="ECO:0007669"/>
    <property type="project" value="TreeGrafter"/>
</dbReference>
<dbReference type="PANTHER" id="PTHR46875:SF1">
    <property type="entry name" value="TUMOR NECROSIS FACTOR RECEPTOR SUPERFAMILY MEMBER 5"/>
    <property type="match status" value="1"/>
</dbReference>
<gene>
    <name evidence="6" type="ORF">Q7C36_006746</name>
</gene>
<evidence type="ECO:0000256" key="3">
    <source>
        <dbReference type="SAM" id="Phobius"/>
    </source>
</evidence>
<comment type="caution">
    <text evidence="1">Lacks conserved residue(s) required for the propagation of feature annotation.</text>
</comment>
<feature type="region of interest" description="Disordered" evidence="2">
    <location>
        <begin position="237"/>
        <end position="268"/>
    </location>
</feature>
<dbReference type="Proteomes" id="UP001187315">
    <property type="component" value="Unassembled WGS sequence"/>
</dbReference>
<dbReference type="InterPro" id="IPR052135">
    <property type="entry name" value="TNFRSF5"/>
</dbReference>
<dbReference type="InterPro" id="IPR001368">
    <property type="entry name" value="TNFR/NGFR_Cys_rich_reg"/>
</dbReference>
<feature type="signal peptide" evidence="4">
    <location>
        <begin position="1"/>
        <end position="20"/>
    </location>
</feature>
<dbReference type="PANTHER" id="PTHR46875">
    <property type="entry name" value="TUMOR NECROSIS FACTOR RECEPTOR SUPERFAMILY MEMBER 5"/>
    <property type="match status" value="1"/>
</dbReference>
<keyword evidence="3" id="KW-1133">Transmembrane helix</keyword>
<dbReference type="PROSITE" id="PS00652">
    <property type="entry name" value="TNFR_NGFR_1"/>
    <property type="match status" value="1"/>
</dbReference>
<evidence type="ECO:0000256" key="1">
    <source>
        <dbReference type="PROSITE-ProRule" id="PRU00206"/>
    </source>
</evidence>
<keyword evidence="3" id="KW-0812">Transmembrane</keyword>
<feature type="region of interest" description="Disordered" evidence="2">
    <location>
        <begin position="306"/>
        <end position="328"/>
    </location>
</feature>
<protein>
    <recommendedName>
        <fullName evidence="5">TNFR-Cys domain-containing protein</fullName>
    </recommendedName>
</protein>
<evidence type="ECO:0000259" key="5">
    <source>
        <dbReference type="PROSITE" id="PS50050"/>
    </source>
</evidence>
<feature type="disulfide bond" evidence="1">
    <location>
        <begin position="54"/>
        <end position="69"/>
    </location>
</feature>